<accession>A0A397WMG2</accession>
<feature type="binding site" evidence="1">
    <location>
        <position position="194"/>
    </location>
    <ligand>
        <name>a divalent metal cation</name>
        <dbReference type="ChEBI" id="CHEBI:60240"/>
        <label>1</label>
    </ligand>
</feature>
<dbReference type="Gene3D" id="3.20.20.140">
    <property type="entry name" value="Metal-dependent hydrolases"/>
    <property type="match status" value="1"/>
</dbReference>
<feature type="binding site" evidence="1">
    <location>
        <position position="146"/>
    </location>
    <ligand>
        <name>a divalent metal cation</name>
        <dbReference type="ChEBI" id="CHEBI:60240"/>
        <label>2</label>
    </ligand>
</feature>
<feature type="binding site" evidence="1">
    <location>
        <position position="87"/>
    </location>
    <ligand>
        <name>a divalent metal cation</name>
        <dbReference type="ChEBI" id="CHEBI:60240"/>
        <label>1</label>
    </ligand>
</feature>
<dbReference type="Pfam" id="PF01026">
    <property type="entry name" value="TatD_DNase"/>
    <property type="match status" value="1"/>
</dbReference>
<comment type="caution">
    <text evidence="2">The sequence shown here is derived from an EMBL/GenBank/DDBJ whole genome shotgun (WGS) entry which is preliminary data.</text>
</comment>
<feature type="binding site" evidence="1">
    <location>
        <position position="8"/>
    </location>
    <ligand>
        <name>a divalent metal cation</name>
        <dbReference type="ChEBI" id="CHEBI:60240"/>
        <label>1</label>
    </ligand>
</feature>
<dbReference type="InterPro" id="IPR001130">
    <property type="entry name" value="TatD-like"/>
</dbReference>
<dbReference type="GO" id="GO:0016788">
    <property type="term" value="F:hydrolase activity, acting on ester bonds"/>
    <property type="evidence" value="ECO:0007669"/>
    <property type="project" value="InterPro"/>
</dbReference>
<keyword evidence="1" id="KW-0479">Metal-binding</keyword>
<dbReference type="PIRSF" id="PIRSF005902">
    <property type="entry name" value="DNase_TatD"/>
    <property type="match status" value="1"/>
</dbReference>
<evidence type="ECO:0000256" key="1">
    <source>
        <dbReference type="PIRSR" id="PIRSR005902-1"/>
    </source>
</evidence>
<dbReference type="CDD" id="cd01310">
    <property type="entry name" value="TatD_DNAse"/>
    <property type="match status" value="1"/>
</dbReference>
<dbReference type="SUPFAM" id="SSF51556">
    <property type="entry name" value="Metallo-dependent hydrolases"/>
    <property type="match status" value="1"/>
</dbReference>
<organism evidence="2 3">
    <name type="scientific">Candidatus Nanoclepta minutus</name>
    <dbReference type="NCBI Taxonomy" id="1940235"/>
    <lineage>
        <taxon>Archaea</taxon>
        <taxon>Nanobdellota</taxon>
        <taxon>Candidatus Nanoclepta</taxon>
    </lineage>
</organism>
<dbReference type="InterPro" id="IPR032466">
    <property type="entry name" value="Metal_Hydrolase"/>
</dbReference>
<dbReference type="EMBL" id="MWMI01000003">
    <property type="protein sequence ID" value="RIB35274.1"/>
    <property type="molecule type" value="Genomic_DNA"/>
</dbReference>
<sequence>MYIDAHIHLTEFSENELMSLIREKKYTFISVAEDLRSSLENIKLSLKFEEVIPCVGIHPWNIKNIKSSDLEYIKKLIEENNIRIIGEIGLDLKFHPETFDKQKEIFDFFINIAKEYDLSINLHSPNAWKECFNILIKNDIKSAYFHWYTGPIDLLKEIEGSGYFIGINVAALIQEKHRKIIEEVNVNNILTESDGPYIYRGNLLHPKKLNELYKLISDIKKVPESFLYSIIKRNASSFLYHR</sequence>
<evidence type="ECO:0000313" key="2">
    <source>
        <dbReference type="EMBL" id="RIB35274.1"/>
    </source>
</evidence>
<feature type="binding site" evidence="1">
    <location>
        <position position="6"/>
    </location>
    <ligand>
        <name>a divalent metal cation</name>
        <dbReference type="ChEBI" id="CHEBI:60240"/>
        <label>1</label>
    </ligand>
</feature>
<dbReference type="AlphaFoldDB" id="A0A397WMG2"/>
<reference evidence="2 3" key="1">
    <citation type="journal article" date="2018" name="Syst. Appl. Microbiol.">
        <title>A new symbiotic nanoarchaeote (Candidatus Nanoclepta minutus) and its host (Zestosphaera tikiterensis gen. nov., sp. nov.) from a New Zealand hot spring.</title>
        <authorList>
            <person name="St John E."/>
            <person name="Liu Y."/>
            <person name="Podar M."/>
            <person name="Stott M.B."/>
            <person name="Meneghin J."/>
            <person name="Chen Z."/>
            <person name="Lagutin K."/>
            <person name="Mitchell K."/>
            <person name="Reysenbach A.L."/>
        </authorList>
    </citation>
    <scope>NUCLEOTIDE SEQUENCE [LARGE SCALE GENOMIC DNA]</scope>
    <source>
        <strain evidence="2">NZ3</strain>
    </source>
</reference>
<dbReference type="PANTHER" id="PTHR46124:SF2">
    <property type="entry name" value="D-AMINOACYL-TRNA DEACYLASE"/>
    <property type="match status" value="1"/>
</dbReference>
<dbReference type="PANTHER" id="PTHR46124">
    <property type="entry name" value="D-AMINOACYL-TRNA DEACYLASE"/>
    <property type="match status" value="1"/>
</dbReference>
<evidence type="ECO:0000313" key="3">
    <source>
        <dbReference type="Proteomes" id="UP000266622"/>
    </source>
</evidence>
<gene>
    <name evidence="2" type="ORF">BXU00_01950</name>
</gene>
<dbReference type="GO" id="GO:0046872">
    <property type="term" value="F:metal ion binding"/>
    <property type="evidence" value="ECO:0007669"/>
    <property type="project" value="UniProtKB-KW"/>
</dbReference>
<name>A0A397WMG2_9ARCH</name>
<dbReference type="Proteomes" id="UP000266622">
    <property type="component" value="Unassembled WGS sequence"/>
</dbReference>
<feature type="binding site" evidence="1">
    <location>
        <position position="123"/>
    </location>
    <ligand>
        <name>a divalent metal cation</name>
        <dbReference type="ChEBI" id="CHEBI:60240"/>
        <label>2</label>
    </ligand>
</feature>
<protein>
    <submittedName>
        <fullName evidence="2">Uncharacterized protein</fullName>
    </submittedName>
</protein>
<proteinExistence type="predicted"/>